<organism evidence="1 2">
    <name type="scientific">Mycobacterium tuberculosis</name>
    <dbReference type="NCBI Taxonomy" id="1773"/>
    <lineage>
        <taxon>Bacteria</taxon>
        <taxon>Bacillati</taxon>
        <taxon>Actinomycetota</taxon>
        <taxon>Actinomycetes</taxon>
        <taxon>Mycobacteriales</taxon>
        <taxon>Mycobacteriaceae</taxon>
        <taxon>Mycobacterium</taxon>
        <taxon>Mycobacterium tuberculosis complex</taxon>
    </lineage>
</organism>
<evidence type="ECO:0000313" key="2">
    <source>
        <dbReference type="Proteomes" id="UP000039021"/>
    </source>
</evidence>
<comment type="caution">
    <text evidence="1">The sequence shown here is derived from an EMBL/GenBank/DDBJ whole genome shotgun (WGS) entry which is preliminary data.</text>
</comment>
<dbReference type="AlphaFoldDB" id="A0A916LEJ6"/>
<protein>
    <submittedName>
        <fullName evidence="1">Uncharacterized protein</fullName>
    </submittedName>
</protein>
<evidence type="ECO:0000313" key="1">
    <source>
        <dbReference type="EMBL" id="COZ53151.1"/>
    </source>
</evidence>
<sequence length="82" mass="8743">MMGIEPGDTRTRSATRRLCDFDIAEVTSRFTERSLSMTSSAVLPRRLNSMIATSCSVMSSGTAIAAARPPVISWIVASMSSG</sequence>
<proteinExistence type="predicted"/>
<dbReference type="EMBL" id="CSBK01002142">
    <property type="protein sequence ID" value="COZ53151.1"/>
    <property type="molecule type" value="Genomic_DNA"/>
</dbReference>
<gene>
    <name evidence="1" type="ORF">ERS007739_03860</name>
</gene>
<name>A0A916LEJ6_MYCTX</name>
<accession>A0A916LEJ6</accession>
<dbReference type="Proteomes" id="UP000039021">
    <property type="component" value="Unassembled WGS sequence"/>
</dbReference>
<reference evidence="2" key="1">
    <citation type="submission" date="2015-03" db="EMBL/GenBank/DDBJ databases">
        <authorList>
            <consortium name="Pathogen Informatics"/>
        </authorList>
    </citation>
    <scope>NUCLEOTIDE SEQUENCE [LARGE SCALE GENOMIC DNA]</scope>
    <source>
        <strain evidence="2">N09902308</strain>
    </source>
</reference>